<keyword evidence="11" id="KW-1185">Reference proteome</keyword>
<dbReference type="Pfam" id="PF04999">
    <property type="entry name" value="FtsL"/>
    <property type="match status" value="1"/>
</dbReference>
<name>A0A1Y3XU89_9ACTN</name>
<evidence type="ECO:0000256" key="1">
    <source>
        <dbReference type="ARBA" id="ARBA00004401"/>
    </source>
</evidence>
<reference evidence="11" key="1">
    <citation type="submission" date="2017-04" db="EMBL/GenBank/DDBJ databases">
        <title>Function of individual gut microbiota members based on whole genome sequencing of pure cultures obtained from chicken caecum.</title>
        <authorList>
            <person name="Medvecky M."/>
            <person name="Cejkova D."/>
            <person name="Polansky O."/>
            <person name="Karasova D."/>
            <person name="Kubasova T."/>
            <person name="Cizek A."/>
            <person name="Rychlik I."/>
        </authorList>
    </citation>
    <scope>NUCLEOTIDE SEQUENCE [LARGE SCALE GENOMIC DNA]</scope>
    <source>
        <strain evidence="11">An5</strain>
    </source>
</reference>
<feature type="region of interest" description="Disordered" evidence="8">
    <location>
        <begin position="149"/>
        <end position="171"/>
    </location>
</feature>
<evidence type="ECO:0000256" key="6">
    <source>
        <dbReference type="ARBA" id="ARBA00023136"/>
    </source>
</evidence>
<feature type="compositionally biased region" description="Polar residues" evidence="8">
    <location>
        <begin position="160"/>
        <end position="171"/>
    </location>
</feature>
<sequence>MAYFDSNAAYAYDYQAQAYSEPVRRERPEERPAKRPRLDVVPGAGREANQAVSPVFTHVVKVFAALVLLFVSIGLARVTIAGYTTSMLNANAELSSSLEAARDESSNLEVMNSVYGADTRIRDLATGALGMVEPEDSITLDLSDSADAAQGEASAANGQDAAQGSSATSNR</sequence>
<feature type="transmembrane region" description="Helical" evidence="9">
    <location>
        <begin position="62"/>
        <end position="80"/>
    </location>
</feature>
<dbReference type="RefSeq" id="WP_094335222.1">
    <property type="nucleotide sequence ID" value="NZ_NFIE01000006.1"/>
</dbReference>
<feature type="region of interest" description="Disordered" evidence="8">
    <location>
        <begin position="21"/>
        <end position="40"/>
    </location>
</feature>
<evidence type="ECO:0000256" key="5">
    <source>
        <dbReference type="ARBA" id="ARBA00022989"/>
    </source>
</evidence>
<evidence type="ECO:0000256" key="7">
    <source>
        <dbReference type="ARBA" id="ARBA00023306"/>
    </source>
</evidence>
<keyword evidence="6 9" id="KW-0472">Membrane</keyword>
<keyword evidence="7" id="KW-0131">Cell cycle</keyword>
<dbReference type="GO" id="GO:0051301">
    <property type="term" value="P:cell division"/>
    <property type="evidence" value="ECO:0007669"/>
    <property type="project" value="UniProtKB-KW"/>
</dbReference>
<dbReference type="GO" id="GO:0005886">
    <property type="term" value="C:plasma membrane"/>
    <property type="evidence" value="ECO:0007669"/>
    <property type="project" value="UniProtKB-SubCell"/>
</dbReference>
<dbReference type="OrthoDB" id="3182295at2"/>
<evidence type="ECO:0000256" key="4">
    <source>
        <dbReference type="ARBA" id="ARBA00022692"/>
    </source>
</evidence>
<keyword evidence="4 9" id="KW-0812">Transmembrane</keyword>
<evidence type="ECO:0000256" key="3">
    <source>
        <dbReference type="ARBA" id="ARBA00022618"/>
    </source>
</evidence>
<comment type="caution">
    <text evidence="10">The sequence shown here is derived from an EMBL/GenBank/DDBJ whole genome shotgun (WGS) entry which is preliminary data.</text>
</comment>
<gene>
    <name evidence="10" type="ORF">B5G02_03565</name>
</gene>
<evidence type="ECO:0008006" key="12">
    <source>
        <dbReference type="Google" id="ProtNLM"/>
    </source>
</evidence>
<keyword evidence="2" id="KW-1003">Cell membrane</keyword>
<dbReference type="EMBL" id="NFIE01000006">
    <property type="protein sequence ID" value="OUN89065.1"/>
    <property type="molecule type" value="Genomic_DNA"/>
</dbReference>
<keyword evidence="3" id="KW-0132">Cell division</keyword>
<evidence type="ECO:0000313" key="10">
    <source>
        <dbReference type="EMBL" id="OUN89065.1"/>
    </source>
</evidence>
<evidence type="ECO:0000256" key="2">
    <source>
        <dbReference type="ARBA" id="ARBA00022475"/>
    </source>
</evidence>
<evidence type="ECO:0000256" key="9">
    <source>
        <dbReference type="SAM" id="Phobius"/>
    </source>
</evidence>
<accession>A0A1Y3XU89</accession>
<dbReference type="InterPro" id="IPR011922">
    <property type="entry name" value="Cell_div_FtsL"/>
</dbReference>
<proteinExistence type="predicted"/>
<comment type="subcellular location">
    <subcellularLocation>
        <location evidence="1">Cell membrane</location>
        <topology evidence="1">Single-pass type II membrane protein</topology>
    </subcellularLocation>
</comment>
<evidence type="ECO:0000313" key="11">
    <source>
        <dbReference type="Proteomes" id="UP000195781"/>
    </source>
</evidence>
<feature type="compositionally biased region" description="Low complexity" evidence="8">
    <location>
        <begin position="149"/>
        <end position="159"/>
    </location>
</feature>
<protein>
    <recommendedName>
        <fullName evidence="12">Cell division protein FtsL</fullName>
    </recommendedName>
</protein>
<feature type="compositionally biased region" description="Basic and acidic residues" evidence="8">
    <location>
        <begin position="22"/>
        <end position="38"/>
    </location>
</feature>
<evidence type="ECO:0000256" key="8">
    <source>
        <dbReference type="SAM" id="MobiDB-lite"/>
    </source>
</evidence>
<dbReference type="AlphaFoldDB" id="A0A1Y3XU89"/>
<keyword evidence="5 9" id="KW-1133">Transmembrane helix</keyword>
<dbReference type="Proteomes" id="UP000195781">
    <property type="component" value="Unassembled WGS sequence"/>
</dbReference>
<organism evidence="10 11">
    <name type="scientific">[Collinsella] massiliensis</name>
    <dbReference type="NCBI Taxonomy" id="1232426"/>
    <lineage>
        <taxon>Bacteria</taxon>
        <taxon>Bacillati</taxon>
        <taxon>Actinomycetota</taxon>
        <taxon>Coriobacteriia</taxon>
        <taxon>Coriobacteriales</taxon>
        <taxon>Coriobacteriaceae</taxon>
        <taxon>Enorma</taxon>
    </lineage>
</organism>